<gene>
    <name evidence="3" type="ORF">COO91_07247</name>
</gene>
<feature type="domain" description="NTP pyrophosphohydrolase MazG-like" evidence="1">
    <location>
        <begin position="31"/>
        <end position="95"/>
    </location>
</feature>
<reference evidence="3 4" key="1">
    <citation type="submission" date="2017-11" db="EMBL/GenBank/DDBJ databases">
        <title>Complete genome of a free-living desiccation-tolerant cyanobacterium and its photosynthetic adaptation to extreme terrestrial habitat.</title>
        <authorList>
            <person name="Shang J."/>
        </authorList>
    </citation>
    <scope>NUCLEOTIDE SEQUENCE [LARGE SCALE GENOMIC DNA]</scope>
    <source>
        <strain evidence="3 4">CCNUN1</strain>
    </source>
</reference>
<dbReference type="Proteomes" id="UP000232003">
    <property type="component" value="Chromosome"/>
</dbReference>
<dbReference type="CDD" id="cd11541">
    <property type="entry name" value="NTP-PPase_u4"/>
    <property type="match status" value="1"/>
</dbReference>
<dbReference type="Pfam" id="PF18722">
    <property type="entry name" value="MazG_C"/>
    <property type="match status" value="1"/>
</dbReference>
<feature type="domain" description="MazG C-terminal" evidence="2">
    <location>
        <begin position="110"/>
        <end position="295"/>
    </location>
</feature>
<proteinExistence type="predicted"/>
<name>A0A2K8T0I2_9NOSO</name>
<evidence type="ECO:0000259" key="1">
    <source>
        <dbReference type="Pfam" id="PF03819"/>
    </source>
</evidence>
<protein>
    <submittedName>
        <fullName evidence="3">NTP pyrophosphatase, house-cleaning of non-canonical NTPs</fullName>
    </submittedName>
</protein>
<dbReference type="AlphaFoldDB" id="A0A2K8T0I2"/>
<evidence type="ECO:0000313" key="3">
    <source>
        <dbReference type="EMBL" id="AUB41202.1"/>
    </source>
</evidence>
<organism evidence="3 4">
    <name type="scientific">Nostoc flagelliforme CCNUN1</name>
    <dbReference type="NCBI Taxonomy" id="2038116"/>
    <lineage>
        <taxon>Bacteria</taxon>
        <taxon>Bacillati</taxon>
        <taxon>Cyanobacteriota</taxon>
        <taxon>Cyanophyceae</taxon>
        <taxon>Nostocales</taxon>
        <taxon>Nostocaceae</taxon>
        <taxon>Nostoc</taxon>
    </lineage>
</organism>
<dbReference type="Pfam" id="PF03819">
    <property type="entry name" value="MazG"/>
    <property type="match status" value="1"/>
</dbReference>
<accession>A0A2K8T0I2</accession>
<keyword evidence="4" id="KW-1185">Reference proteome</keyword>
<dbReference type="OrthoDB" id="350573at2"/>
<dbReference type="InterPro" id="IPR004518">
    <property type="entry name" value="MazG-like_dom"/>
</dbReference>
<dbReference type="InterPro" id="IPR041407">
    <property type="entry name" value="MazG_C"/>
</dbReference>
<dbReference type="KEGG" id="nfl:COO91_07247"/>
<evidence type="ECO:0000259" key="2">
    <source>
        <dbReference type="Pfam" id="PF18722"/>
    </source>
</evidence>
<dbReference type="Gene3D" id="1.10.287.1080">
    <property type="entry name" value="MazG-like"/>
    <property type="match status" value="1"/>
</dbReference>
<dbReference type="EMBL" id="CP024785">
    <property type="protein sequence ID" value="AUB41202.1"/>
    <property type="molecule type" value="Genomic_DNA"/>
</dbReference>
<evidence type="ECO:0000313" key="4">
    <source>
        <dbReference type="Proteomes" id="UP000232003"/>
    </source>
</evidence>
<dbReference type="RefSeq" id="WP_100901680.1">
    <property type="nucleotide sequence ID" value="NZ_CAWNNC010000001.1"/>
</dbReference>
<sequence length="308" mass="35047">MHFSEYQTQALNTDQIPAVEGTELIIPLLGLVGEVGSLMTEYKKHLRDGDAHKLFKEGIAEELGDMLWYISNLASKFNLNLEEIAKDNLKKCSDRWGWRDLAQIDDKATSYIFDNDFPEHESLPRQFEVEITEVSKDNSIKMKAFINKQQIGNDLTDNSYKSDGYRFHDVFHFSYAAVLGWSVITRSMLKRKRKSNSSIDEVEDGGRAVAIEEGISALVFSYAKNHGFLEGVSTLDYQLLKTIKNMTSHLEVSQCSLGDWEKAILMGYDVWRQVEKNRGGRVVVDLDARLITYLEKSSLCSASVEIKH</sequence>
<dbReference type="InterPro" id="IPR011379">
    <property type="entry name" value="MazG-related_GP37"/>
</dbReference>
<dbReference type="SUPFAM" id="SSF101386">
    <property type="entry name" value="all-alpha NTP pyrophosphatases"/>
    <property type="match status" value="1"/>
</dbReference>